<evidence type="ECO:0000259" key="2">
    <source>
        <dbReference type="PROSITE" id="PS51192"/>
    </source>
</evidence>
<protein>
    <submittedName>
        <fullName evidence="4">DEAD/DEAH box helicase</fullName>
    </submittedName>
</protein>
<feature type="non-terminal residue" evidence="4">
    <location>
        <position position="1"/>
    </location>
</feature>
<dbReference type="Gene3D" id="3.40.50.300">
    <property type="entry name" value="P-loop containing nucleotide triphosphate hydrolases"/>
    <property type="match status" value="1"/>
</dbReference>
<feature type="domain" description="Helicase ATP-binding" evidence="2">
    <location>
        <begin position="195"/>
        <end position="353"/>
    </location>
</feature>
<dbReference type="PANTHER" id="PTHR10799">
    <property type="entry name" value="SNF2/RAD54 HELICASE FAMILY"/>
    <property type="match status" value="1"/>
</dbReference>
<dbReference type="InterPro" id="IPR013663">
    <property type="entry name" value="Helicase_SWF/SNF/SWI_bac"/>
</dbReference>
<keyword evidence="4" id="KW-0347">Helicase</keyword>
<dbReference type="InterPro" id="IPR038718">
    <property type="entry name" value="SNF2-like_sf"/>
</dbReference>
<keyword evidence="4" id="KW-0067">ATP-binding</keyword>
<dbReference type="Proteomes" id="UP000886893">
    <property type="component" value="Unassembled WGS sequence"/>
</dbReference>
<gene>
    <name evidence="4" type="ORF">IAD04_03410</name>
</gene>
<dbReference type="SUPFAM" id="SSF52540">
    <property type="entry name" value="P-loop containing nucleoside triphosphate hydrolases"/>
    <property type="match status" value="2"/>
</dbReference>
<dbReference type="InterPro" id="IPR000330">
    <property type="entry name" value="SNF2_N"/>
</dbReference>
<dbReference type="GO" id="GO:0004386">
    <property type="term" value="F:helicase activity"/>
    <property type="evidence" value="ECO:0007669"/>
    <property type="project" value="UniProtKB-KW"/>
</dbReference>
<reference evidence="4" key="1">
    <citation type="submission" date="2020-10" db="EMBL/GenBank/DDBJ databases">
        <authorList>
            <person name="Gilroy R."/>
        </authorList>
    </citation>
    <scope>NUCLEOTIDE SEQUENCE</scope>
    <source>
        <strain evidence="4">14508</strain>
    </source>
</reference>
<evidence type="ECO:0000313" key="5">
    <source>
        <dbReference type="Proteomes" id="UP000886893"/>
    </source>
</evidence>
<reference evidence="4" key="2">
    <citation type="journal article" date="2021" name="PeerJ">
        <title>Extensive microbial diversity within the chicken gut microbiome revealed by metagenomics and culture.</title>
        <authorList>
            <person name="Gilroy R."/>
            <person name="Ravi A."/>
            <person name="Getino M."/>
            <person name="Pursley I."/>
            <person name="Horton D.L."/>
            <person name="Alikhan N.F."/>
            <person name="Baker D."/>
            <person name="Gharbi K."/>
            <person name="Hall N."/>
            <person name="Watson M."/>
            <person name="Adriaenssens E.M."/>
            <person name="Foster-Nyarko E."/>
            <person name="Jarju S."/>
            <person name="Secka A."/>
            <person name="Antonio M."/>
            <person name="Oren A."/>
            <person name="Chaudhuri R.R."/>
            <person name="La Ragione R."/>
            <person name="Hildebrand F."/>
            <person name="Pallen M.J."/>
        </authorList>
    </citation>
    <scope>NUCLEOTIDE SEQUENCE</scope>
    <source>
        <strain evidence="4">14508</strain>
    </source>
</reference>
<dbReference type="InterPro" id="IPR014001">
    <property type="entry name" value="Helicase_ATP-bd"/>
</dbReference>
<dbReference type="Pfam" id="PF00271">
    <property type="entry name" value="Helicase_C"/>
    <property type="match status" value="1"/>
</dbReference>
<dbReference type="Pfam" id="PF08455">
    <property type="entry name" value="SNF2_assoc"/>
    <property type="match status" value="1"/>
</dbReference>
<keyword evidence="4" id="KW-0547">Nucleotide-binding</keyword>
<dbReference type="PROSITE" id="PS51194">
    <property type="entry name" value="HELICASE_CTER"/>
    <property type="match status" value="1"/>
</dbReference>
<dbReference type="GO" id="GO:0005524">
    <property type="term" value="F:ATP binding"/>
    <property type="evidence" value="ECO:0007669"/>
    <property type="project" value="InterPro"/>
</dbReference>
<evidence type="ECO:0000256" key="1">
    <source>
        <dbReference type="ARBA" id="ARBA00022801"/>
    </source>
</evidence>
<dbReference type="EMBL" id="DVKI01000107">
    <property type="protein sequence ID" value="HIT17414.1"/>
    <property type="molecule type" value="Genomic_DNA"/>
</dbReference>
<dbReference type="AlphaFoldDB" id="A0A9D1G8C9"/>
<dbReference type="SMART" id="SM00490">
    <property type="entry name" value="HELICc"/>
    <property type="match status" value="1"/>
</dbReference>
<dbReference type="Pfam" id="PF00176">
    <property type="entry name" value="SNF2-rel_dom"/>
    <property type="match status" value="1"/>
</dbReference>
<keyword evidence="1" id="KW-0378">Hydrolase</keyword>
<sequence length="637" mass="74430">FEQLATFSFLRTTKENEYIIDDEDWALDFLKNDLHKLKEYATVYISDSIKHLSFKKMNSTGVGIRFNNNWLELVFNEEIIALKDLDEILKSLKEKKKYHLLKDGTILDLQDKYIQDLKDIIETIGVPASKLQKEMQIPLFKMMRFESIFDQKAIPKEIEQFLYDLKNYKNKNYPLNPKLASVLRDYQKEGFRWLYNLAKYNVGGILADDMGLGKSLQIISLLSSFKTKNPNLIVAPSSLTYNWYNEFKKWDEQCDILLITGNGQVREQLIKNIQPTQTIITSYDYLKRDLELYQNLQFHFMVIDEAQNIKNFATKNAESVKEIKAITKFAVTGTPLENSLADLWSIFDYCLPGYLKTYEIFKYEYEYDIVKFKDTAKINRLNKLVAPFILRRIKKDVLKELPDKLEQVVYAKMDQEQQQVYHATIEQAKKQIMENSSNKMYIFSMLTRLRQICCHPKLYLQDYQGESAKLNLTLDLVENSISGNHKILIFSQFTSMLAILQEELQKRNIQPFVLTGDTPAEKRYQMVEEFNQNSEIKVFLISLKAGGTGLNLTAADTVIHYDPWWNLSAENQASDRVHRIGQQKNVQILKVIVKDSVEEKILNLQMLKKDLFNLVIGNEQEFVSKLTLNELLSLFND</sequence>
<proteinExistence type="predicted"/>
<dbReference type="InterPro" id="IPR027417">
    <property type="entry name" value="P-loop_NTPase"/>
</dbReference>
<feature type="domain" description="Helicase C-terminal" evidence="3">
    <location>
        <begin position="469"/>
        <end position="630"/>
    </location>
</feature>
<name>A0A9D1G8C9_9FIRM</name>
<dbReference type="GO" id="GO:0016787">
    <property type="term" value="F:hydrolase activity"/>
    <property type="evidence" value="ECO:0007669"/>
    <property type="project" value="UniProtKB-KW"/>
</dbReference>
<evidence type="ECO:0000259" key="3">
    <source>
        <dbReference type="PROSITE" id="PS51194"/>
    </source>
</evidence>
<organism evidence="4 5">
    <name type="scientific">Candidatus Caccosoma faecigallinarum</name>
    <dbReference type="NCBI Taxonomy" id="2840720"/>
    <lineage>
        <taxon>Bacteria</taxon>
        <taxon>Bacillati</taxon>
        <taxon>Bacillota</taxon>
        <taxon>Bacillota incertae sedis</taxon>
        <taxon>Candidatus Caccosoma</taxon>
    </lineage>
</organism>
<dbReference type="Gene3D" id="3.40.50.10810">
    <property type="entry name" value="Tandem AAA-ATPase domain"/>
    <property type="match status" value="1"/>
</dbReference>
<dbReference type="PROSITE" id="PS51192">
    <property type="entry name" value="HELICASE_ATP_BIND_1"/>
    <property type="match status" value="1"/>
</dbReference>
<dbReference type="SMART" id="SM00487">
    <property type="entry name" value="DEXDc"/>
    <property type="match status" value="1"/>
</dbReference>
<dbReference type="InterPro" id="IPR001650">
    <property type="entry name" value="Helicase_C-like"/>
</dbReference>
<accession>A0A9D1G8C9</accession>
<comment type="caution">
    <text evidence="4">The sequence shown here is derived from an EMBL/GenBank/DDBJ whole genome shotgun (WGS) entry which is preliminary data.</text>
</comment>
<dbReference type="InterPro" id="IPR049730">
    <property type="entry name" value="SNF2/RAD54-like_C"/>
</dbReference>
<evidence type="ECO:0000313" key="4">
    <source>
        <dbReference type="EMBL" id="HIT17414.1"/>
    </source>
</evidence>
<dbReference type="CDD" id="cd18793">
    <property type="entry name" value="SF2_C_SNF"/>
    <property type="match status" value="1"/>
</dbReference>